<feature type="region of interest" description="Disordered" evidence="4">
    <location>
        <begin position="247"/>
        <end position="283"/>
    </location>
</feature>
<feature type="compositionally biased region" description="Basic and acidic residues" evidence="4">
    <location>
        <begin position="261"/>
        <end position="272"/>
    </location>
</feature>
<evidence type="ECO:0000256" key="2">
    <source>
        <dbReference type="ARBA" id="ARBA00022980"/>
    </source>
</evidence>
<dbReference type="SUPFAM" id="SSF50249">
    <property type="entry name" value="Nucleic acid-binding proteins"/>
    <property type="match status" value="1"/>
</dbReference>
<dbReference type="InterPro" id="IPR000266">
    <property type="entry name" value="Ribosomal_uS17"/>
</dbReference>
<dbReference type="Pfam" id="PF00366">
    <property type="entry name" value="Ribosomal_S17"/>
    <property type="match status" value="1"/>
</dbReference>
<dbReference type="GO" id="GO:0005840">
    <property type="term" value="C:ribosome"/>
    <property type="evidence" value="ECO:0007669"/>
    <property type="project" value="UniProtKB-KW"/>
</dbReference>
<dbReference type="Proteomes" id="UP001219355">
    <property type="component" value="Chromosome 4"/>
</dbReference>
<protein>
    <recommendedName>
        <fullName evidence="7">Nucleic acid-binding protein</fullName>
    </recommendedName>
</protein>
<dbReference type="EMBL" id="CP120630">
    <property type="protein sequence ID" value="WEW60621.1"/>
    <property type="molecule type" value="Genomic_DNA"/>
</dbReference>
<keyword evidence="3" id="KW-0687">Ribonucleoprotein</keyword>
<evidence type="ECO:0000313" key="6">
    <source>
        <dbReference type="Proteomes" id="UP001219355"/>
    </source>
</evidence>
<feature type="compositionally biased region" description="Low complexity" evidence="4">
    <location>
        <begin position="44"/>
        <end position="65"/>
    </location>
</feature>
<dbReference type="PROSITE" id="PS51257">
    <property type="entry name" value="PROKAR_LIPOPROTEIN"/>
    <property type="match status" value="1"/>
</dbReference>
<keyword evidence="2" id="KW-0689">Ribosomal protein</keyword>
<proteinExistence type="inferred from homology"/>
<dbReference type="AlphaFoldDB" id="A0AAF0DNH8"/>
<evidence type="ECO:0000256" key="3">
    <source>
        <dbReference type="ARBA" id="ARBA00023274"/>
    </source>
</evidence>
<sequence length="283" mass="31365">MNSRVLSHFLRRSVAPLSSPLAATACLRRRIPQSFNQPPRLLRASITTEASSSSSNTNPSPTSEPTQPPPSEDPTEPKPEPEPALPLPAPFRTPSLLKPNKTVSHKFGTVISAGRMDKVVRVEHVHQLWDKKIRRPYPQKTIFRVADPRNSLREGDVIEFTSGHRASKTVRHVVERIVAPFGVGIEERPAVMTEWERAEERIRKSRMGKKEVRLGKVKRRVMERLAAEGMLDSVDWKEGEKVAKVEEKRVMDPVDGEEGGEVGKAKQKRDGEVGGGGDVGSGG</sequence>
<reference evidence="5" key="1">
    <citation type="submission" date="2023-03" db="EMBL/GenBank/DDBJ databases">
        <title>Emydomyces testavorans Genome Sequence.</title>
        <authorList>
            <person name="Hoyer L."/>
        </authorList>
    </citation>
    <scope>NUCLEOTIDE SEQUENCE</scope>
    <source>
        <strain evidence="5">16-2883</strain>
    </source>
</reference>
<name>A0AAF0DNH8_9EURO</name>
<dbReference type="InterPro" id="IPR012340">
    <property type="entry name" value="NA-bd_OB-fold"/>
</dbReference>
<dbReference type="Gene3D" id="2.40.50.140">
    <property type="entry name" value="Nucleic acid-binding proteins"/>
    <property type="match status" value="1"/>
</dbReference>
<organism evidence="5 6">
    <name type="scientific">Emydomyces testavorans</name>
    <dbReference type="NCBI Taxonomy" id="2070801"/>
    <lineage>
        <taxon>Eukaryota</taxon>
        <taxon>Fungi</taxon>
        <taxon>Dikarya</taxon>
        <taxon>Ascomycota</taxon>
        <taxon>Pezizomycotina</taxon>
        <taxon>Eurotiomycetes</taxon>
        <taxon>Eurotiomycetidae</taxon>
        <taxon>Onygenales</taxon>
        <taxon>Nannizziopsiaceae</taxon>
        <taxon>Emydomyces</taxon>
    </lineage>
</organism>
<comment type="similarity">
    <text evidence="1">Belongs to the universal ribosomal protein uS17 family.</text>
</comment>
<evidence type="ECO:0000313" key="5">
    <source>
        <dbReference type="EMBL" id="WEW60621.1"/>
    </source>
</evidence>
<dbReference type="GO" id="GO:0003735">
    <property type="term" value="F:structural constituent of ribosome"/>
    <property type="evidence" value="ECO:0007669"/>
    <property type="project" value="InterPro"/>
</dbReference>
<evidence type="ECO:0008006" key="7">
    <source>
        <dbReference type="Google" id="ProtNLM"/>
    </source>
</evidence>
<accession>A0AAF0DNH8</accession>
<gene>
    <name evidence="5" type="ORF">PRK78_006108</name>
</gene>
<feature type="compositionally biased region" description="Pro residues" evidence="4">
    <location>
        <begin position="82"/>
        <end position="91"/>
    </location>
</feature>
<evidence type="ECO:0000256" key="1">
    <source>
        <dbReference type="ARBA" id="ARBA00010254"/>
    </source>
</evidence>
<keyword evidence="6" id="KW-1185">Reference proteome</keyword>
<feature type="region of interest" description="Disordered" evidence="4">
    <location>
        <begin position="37"/>
        <end position="100"/>
    </location>
</feature>
<dbReference type="GO" id="GO:0006412">
    <property type="term" value="P:translation"/>
    <property type="evidence" value="ECO:0007669"/>
    <property type="project" value="InterPro"/>
</dbReference>
<dbReference type="GO" id="GO:1990904">
    <property type="term" value="C:ribonucleoprotein complex"/>
    <property type="evidence" value="ECO:0007669"/>
    <property type="project" value="UniProtKB-KW"/>
</dbReference>
<evidence type="ECO:0000256" key="4">
    <source>
        <dbReference type="SAM" id="MobiDB-lite"/>
    </source>
</evidence>
<feature type="compositionally biased region" description="Gly residues" evidence="4">
    <location>
        <begin position="273"/>
        <end position="283"/>
    </location>
</feature>